<dbReference type="Proteomes" id="UP000194127">
    <property type="component" value="Unassembled WGS sequence"/>
</dbReference>
<feature type="compositionally biased region" description="Polar residues" evidence="1">
    <location>
        <begin position="549"/>
        <end position="561"/>
    </location>
</feature>
<dbReference type="InterPro" id="IPR044716">
    <property type="entry name" value="LEUNIG-like"/>
</dbReference>
<dbReference type="GeneID" id="36327602"/>
<protein>
    <submittedName>
        <fullName evidence="2">Uncharacterized protein</fullName>
    </submittedName>
</protein>
<evidence type="ECO:0000313" key="2">
    <source>
        <dbReference type="EMBL" id="OSX64500.1"/>
    </source>
</evidence>
<dbReference type="STRING" id="670580.A0A1X6N7N1"/>
<dbReference type="EMBL" id="KZ110594">
    <property type="protein sequence ID" value="OSX64500.1"/>
    <property type="molecule type" value="Genomic_DNA"/>
</dbReference>
<feature type="compositionally biased region" description="Low complexity" evidence="1">
    <location>
        <begin position="652"/>
        <end position="665"/>
    </location>
</feature>
<feature type="region of interest" description="Disordered" evidence="1">
    <location>
        <begin position="99"/>
        <end position="306"/>
    </location>
</feature>
<feature type="compositionally biased region" description="Basic and acidic residues" evidence="1">
    <location>
        <begin position="330"/>
        <end position="346"/>
    </location>
</feature>
<gene>
    <name evidence="2" type="ORF">POSPLADRAFT_1073928</name>
</gene>
<dbReference type="AlphaFoldDB" id="A0A1X6N7N1"/>
<dbReference type="InterPro" id="IPR006594">
    <property type="entry name" value="LisH"/>
</dbReference>
<feature type="region of interest" description="Disordered" evidence="1">
    <location>
        <begin position="1"/>
        <end position="20"/>
    </location>
</feature>
<feature type="compositionally biased region" description="Polar residues" evidence="1">
    <location>
        <begin position="263"/>
        <end position="298"/>
    </location>
</feature>
<name>A0A1X6N7N1_9APHY</name>
<sequence length="750" mass="77766">MASGGDGQSRSDAPPSPPLSWDGDRMFNIYIYDYCAKRGFTKTADALMQEADIPHDSTPPINAKQGLLFDGTGPEDAILYTQVRPRQSDIAFPDCTVTSTFQQQSQRQQAARMHSQQVPRMPNGAMRPGQHPGGAPMPNGITQNGAPPAPGSIPNGTQGASFPGGGQPNGVAGPPGAPGQAQPQNLQFPGQRPVGTQHRAPNGIVHYQSPTMAHSPQNPGAVPQQQNAGPGLGPMGNTQPLTQIHSRGGMLPPNGPQNLGPVQHNQYQQHGRSPSQPGSPAQNSVMPSPSPSLASRQIQGGLMQPAEHAFQNELLRLPSDVMQRLRQEAGIGEKDLLSMTTDERQRLVNLVKQRQMQSKPGGPGAPTPTNAAAGPSGIHQMPPPHQQRNPPLMPPGQQGGPQPLLQSQAQQQAQAQQAQAQQQAQQPRGAKRNSSSPGQEQERLPNTDTSPHERKRMRRTPTNTDQPPSQAPPMVALAPGPPYSHPSQPGGPGGPPMPNGMMRPIVSFPGQPGMHGMSGNPGLNMSMGPSMTGPPGGMSPSMMHPGQNGLMNYKQSMQNIHRSAIQPGNVYAQGVPGGPDGQFSMDGGAQRPQGGPFPGGPGPAGPNRMGQNKTNMPPPPSPSMLSAKAKEAAAASPSAPNGRVDVSPQNIAAGIGQQPGPSGPAQGPPPVNAPPTPGSGNPGPGPGMANPGVTAPSPSDMLNSGPQDMFADGFGLGIGDFDPSIFRAEGADLDFGDWFTADGGGLSIDN</sequence>
<feature type="compositionally biased region" description="Polar residues" evidence="1">
    <location>
        <begin position="696"/>
        <end position="706"/>
    </location>
</feature>
<dbReference type="PANTHER" id="PTHR44376:SF5">
    <property type="entry name" value="TRANSCRIPTIONAL COREPRESSOR LEUNIG ISOFORM X1"/>
    <property type="match status" value="1"/>
</dbReference>
<organism evidence="2 3">
    <name type="scientific">Postia placenta MAD-698-R-SB12</name>
    <dbReference type="NCBI Taxonomy" id="670580"/>
    <lineage>
        <taxon>Eukaryota</taxon>
        <taxon>Fungi</taxon>
        <taxon>Dikarya</taxon>
        <taxon>Basidiomycota</taxon>
        <taxon>Agaricomycotina</taxon>
        <taxon>Agaricomycetes</taxon>
        <taxon>Polyporales</taxon>
        <taxon>Adustoporiaceae</taxon>
        <taxon>Rhodonia</taxon>
    </lineage>
</organism>
<accession>A0A1X6N7N1</accession>
<feature type="compositionally biased region" description="Low complexity" evidence="1">
    <location>
        <begin position="169"/>
        <end position="184"/>
    </location>
</feature>
<feature type="compositionally biased region" description="Low complexity" evidence="1">
    <location>
        <begin position="102"/>
        <end position="117"/>
    </location>
</feature>
<evidence type="ECO:0000313" key="3">
    <source>
        <dbReference type="Proteomes" id="UP000194127"/>
    </source>
</evidence>
<feature type="compositionally biased region" description="Low complexity" evidence="1">
    <location>
        <begin position="400"/>
        <end position="427"/>
    </location>
</feature>
<feature type="compositionally biased region" description="Low complexity" evidence="1">
    <location>
        <begin position="525"/>
        <end position="543"/>
    </location>
</feature>
<feature type="compositionally biased region" description="Pro residues" evidence="1">
    <location>
        <begin position="666"/>
        <end position="677"/>
    </location>
</feature>
<dbReference type="OrthoDB" id="5600002at2759"/>
<feature type="compositionally biased region" description="Low complexity" evidence="1">
    <location>
        <begin position="623"/>
        <end position="640"/>
    </location>
</feature>
<feature type="region of interest" description="Disordered" evidence="1">
    <location>
        <begin position="330"/>
        <end position="712"/>
    </location>
</feature>
<reference evidence="2 3" key="1">
    <citation type="submission" date="2017-04" db="EMBL/GenBank/DDBJ databases">
        <title>Genome Sequence of the Model Brown-Rot Fungus Postia placenta SB12.</title>
        <authorList>
            <consortium name="DOE Joint Genome Institute"/>
            <person name="Gaskell J."/>
            <person name="Kersten P."/>
            <person name="Larrondo L.F."/>
            <person name="Canessa P."/>
            <person name="Martinez D."/>
            <person name="Hibbett D."/>
            <person name="Schmoll M."/>
            <person name="Kubicek C.P."/>
            <person name="Martinez A.T."/>
            <person name="Yadav J."/>
            <person name="Master E."/>
            <person name="Magnuson J.K."/>
            <person name="James T."/>
            <person name="Yaver D."/>
            <person name="Berka R."/>
            <person name="Labutti K."/>
            <person name="Lipzen A."/>
            <person name="Aerts A."/>
            <person name="Barry K."/>
            <person name="Henrissat B."/>
            <person name="Blanchette R."/>
            <person name="Grigoriev I."/>
            <person name="Cullen D."/>
        </authorList>
    </citation>
    <scope>NUCLEOTIDE SEQUENCE [LARGE SCALE GENOMIC DNA]</scope>
    <source>
        <strain evidence="2 3">MAD-698-R-SB12</strain>
    </source>
</reference>
<dbReference type="Pfam" id="PF08513">
    <property type="entry name" value="LisH"/>
    <property type="match status" value="1"/>
</dbReference>
<evidence type="ECO:0000256" key="1">
    <source>
        <dbReference type="SAM" id="MobiDB-lite"/>
    </source>
</evidence>
<feature type="compositionally biased region" description="Polar residues" evidence="1">
    <location>
        <begin position="208"/>
        <end position="228"/>
    </location>
</feature>
<dbReference type="RefSeq" id="XP_024341294.1">
    <property type="nucleotide sequence ID" value="XM_024482653.1"/>
</dbReference>
<feature type="compositionally biased region" description="Polar residues" evidence="1">
    <location>
        <begin position="236"/>
        <end position="245"/>
    </location>
</feature>
<proteinExistence type="predicted"/>
<dbReference type="PANTHER" id="PTHR44376">
    <property type="entry name" value="TRANSCRIPTIONAL REGULATOR OF FILAMENTOUS GROWTH FLO8"/>
    <property type="match status" value="1"/>
</dbReference>
<dbReference type="PROSITE" id="PS50896">
    <property type="entry name" value="LISH"/>
    <property type="match status" value="1"/>
</dbReference>
<dbReference type="GO" id="GO:0003714">
    <property type="term" value="F:transcription corepressor activity"/>
    <property type="evidence" value="ECO:0007669"/>
    <property type="project" value="InterPro"/>
</dbReference>
<keyword evidence="3" id="KW-1185">Reference proteome</keyword>